<accession>A0A9K3KQE3</accession>
<sequence>MMPLGSTAQVIRLRRRNPIIEVGLNAVRQIVGPVGSFMIVRKQGGKDDDESLEKDENEFGDIFSLDYELSMSMSMSIASDPFPTEAPSEKEQIFRRQSSRFRKGLFRRQSGGILGNGRM</sequence>
<gene>
    <name evidence="1" type="ORF">IV203_016665</name>
</gene>
<dbReference type="AlphaFoldDB" id="A0A9K3KQE3"/>
<comment type="caution">
    <text evidence="1">The sequence shown here is derived from an EMBL/GenBank/DDBJ whole genome shotgun (WGS) entry which is preliminary data.</text>
</comment>
<evidence type="ECO:0000313" key="1">
    <source>
        <dbReference type="EMBL" id="KAG7347960.1"/>
    </source>
</evidence>
<organism evidence="1 2">
    <name type="scientific">Nitzschia inconspicua</name>
    <dbReference type="NCBI Taxonomy" id="303405"/>
    <lineage>
        <taxon>Eukaryota</taxon>
        <taxon>Sar</taxon>
        <taxon>Stramenopiles</taxon>
        <taxon>Ochrophyta</taxon>
        <taxon>Bacillariophyta</taxon>
        <taxon>Bacillariophyceae</taxon>
        <taxon>Bacillariophycidae</taxon>
        <taxon>Bacillariales</taxon>
        <taxon>Bacillariaceae</taxon>
        <taxon>Nitzschia</taxon>
    </lineage>
</organism>
<keyword evidence="2" id="KW-1185">Reference proteome</keyword>
<reference evidence="1" key="1">
    <citation type="journal article" date="2021" name="Sci. Rep.">
        <title>Diploid genomic architecture of Nitzschia inconspicua, an elite biomass production diatom.</title>
        <authorList>
            <person name="Oliver A."/>
            <person name="Podell S."/>
            <person name="Pinowska A."/>
            <person name="Traller J.C."/>
            <person name="Smith S.R."/>
            <person name="McClure R."/>
            <person name="Beliaev A."/>
            <person name="Bohutskyi P."/>
            <person name="Hill E.A."/>
            <person name="Rabines A."/>
            <person name="Zheng H."/>
            <person name="Allen L.Z."/>
            <person name="Kuo A."/>
            <person name="Grigoriev I.V."/>
            <person name="Allen A.E."/>
            <person name="Hazlebeck D."/>
            <person name="Allen E.E."/>
        </authorList>
    </citation>
    <scope>NUCLEOTIDE SEQUENCE</scope>
    <source>
        <strain evidence="1">Hildebrandi</strain>
    </source>
</reference>
<proteinExistence type="predicted"/>
<evidence type="ECO:0000313" key="2">
    <source>
        <dbReference type="Proteomes" id="UP000693970"/>
    </source>
</evidence>
<dbReference type="Proteomes" id="UP000693970">
    <property type="component" value="Unassembled WGS sequence"/>
</dbReference>
<reference evidence="1" key="2">
    <citation type="submission" date="2021-04" db="EMBL/GenBank/DDBJ databases">
        <authorList>
            <person name="Podell S."/>
        </authorList>
    </citation>
    <scope>NUCLEOTIDE SEQUENCE</scope>
    <source>
        <strain evidence="1">Hildebrandi</strain>
    </source>
</reference>
<protein>
    <submittedName>
        <fullName evidence="1">Uncharacterized protein</fullName>
    </submittedName>
</protein>
<name>A0A9K3KQE3_9STRA</name>
<dbReference type="EMBL" id="JAGRRH010000020">
    <property type="protein sequence ID" value="KAG7347960.1"/>
    <property type="molecule type" value="Genomic_DNA"/>
</dbReference>